<evidence type="ECO:0000313" key="2">
    <source>
        <dbReference type="Proteomes" id="UP000708208"/>
    </source>
</evidence>
<keyword evidence="2" id="KW-1185">Reference proteome</keyword>
<dbReference type="Proteomes" id="UP000708208">
    <property type="component" value="Unassembled WGS sequence"/>
</dbReference>
<protein>
    <submittedName>
        <fullName evidence="1">Uncharacterized protein</fullName>
    </submittedName>
</protein>
<feature type="non-terminal residue" evidence="1">
    <location>
        <position position="1"/>
    </location>
</feature>
<sequence length="24" mass="3081">FLDQVIWILKECFPMKFIPRTRLW</sequence>
<organism evidence="1 2">
    <name type="scientific">Allacma fusca</name>
    <dbReference type="NCBI Taxonomy" id="39272"/>
    <lineage>
        <taxon>Eukaryota</taxon>
        <taxon>Metazoa</taxon>
        <taxon>Ecdysozoa</taxon>
        <taxon>Arthropoda</taxon>
        <taxon>Hexapoda</taxon>
        <taxon>Collembola</taxon>
        <taxon>Symphypleona</taxon>
        <taxon>Sminthuridae</taxon>
        <taxon>Allacma</taxon>
    </lineage>
</organism>
<accession>A0A8J2NWC1</accession>
<dbReference type="AlphaFoldDB" id="A0A8J2NWC1"/>
<gene>
    <name evidence="1" type="ORF">AFUS01_LOCUS6540</name>
</gene>
<dbReference type="EMBL" id="CAJVCH010043116">
    <property type="protein sequence ID" value="CAG7717064.1"/>
    <property type="molecule type" value="Genomic_DNA"/>
</dbReference>
<reference evidence="1" key="1">
    <citation type="submission" date="2021-06" db="EMBL/GenBank/DDBJ databases">
        <authorList>
            <person name="Hodson N. C."/>
            <person name="Mongue J. A."/>
            <person name="Jaron S. K."/>
        </authorList>
    </citation>
    <scope>NUCLEOTIDE SEQUENCE</scope>
</reference>
<evidence type="ECO:0000313" key="1">
    <source>
        <dbReference type="EMBL" id="CAG7717064.1"/>
    </source>
</evidence>
<comment type="caution">
    <text evidence="1">The sequence shown here is derived from an EMBL/GenBank/DDBJ whole genome shotgun (WGS) entry which is preliminary data.</text>
</comment>
<proteinExistence type="predicted"/>
<name>A0A8J2NWC1_9HEXA</name>